<evidence type="ECO:0000313" key="3">
    <source>
        <dbReference type="Proteomes" id="UP001596114"/>
    </source>
</evidence>
<feature type="compositionally biased region" description="Basic and acidic residues" evidence="1">
    <location>
        <begin position="1"/>
        <end position="15"/>
    </location>
</feature>
<reference evidence="3" key="1">
    <citation type="journal article" date="2019" name="Int. J. Syst. Evol. Microbiol.">
        <title>The Global Catalogue of Microorganisms (GCM) 10K type strain sequencing project: providing services to taxonomists for standard genome sequencing and annotation.</title>
        <authorList>
            <consortium name="The Broad Institute Genomics Platform"/>
            <consortium name="The Broad Institute Genome Sequencing Center for Infectious Disease"/>
            <person name="Wu L."/>
            <person name="Ma J."/>
        </authorList>
    </citation>
    <scope>NUCLEOTIDE SEQUENCE [LARGE SCALE GENOMIC DNA]</scope>
    <source>
        <strain evidence="3">CGMCC 1.16619</strain>
    </source>
</reference>
<comment type="caution">
    <text evidence="2">The sequence shown here is derived from an EMBL/GenBank/DDBJ whole genome shotgun (WGS) entry which is preliminary data.</text>
</comment>
<feature type="region of interest" description="Disordered" evidence="1">
    <location>
        <begin position="1"/>
        <end position="26"/>
    </location>
</feature>
<dbReference type="Proteomes" id="UP001596114">
    <property type="component" value="Unassembled WGS sequence"/>
</dbReference>
<dbReference type="EMBL" id="JBHSNF010000001">
    <property type="protein sequence ID" value="MFC5525798.1"/>
    <property type="molecule type" value="Genomic_DNA"/>
</dbReference>
<name>A0ABW0QM56_9GAMM</name>
<protein>
    <submittedName>
        <fullName evidence="2">Uncharacterized protein</fullName>
    </submittedName>
</protein>
<evidence type="ECO:0000313" key="2">
    <source>
        <dbReference type="EMBL" id="MFC5525798.1"/>
    </source>
</evidence>
<accession>A0ABW0QM56</accession>
<keyword evidence="3" id="KW-1185">Reference proteome</keyword>
<dbReference type="RefSeq" id="WP_377319224.1">
    <property type="nucleotide sequence ID" value="NZ_JBHSNF010000001.1"/>
</dbReference>
<organism evidence="2 3">
    <name type="scientific">Rhodanobacter ginsengisoli</name>
    <dbReference type="NCBI Taxonomy" id="418646"/>
    <lineage>
        <taxon>Bacteria</taxon>
        <taxon>Pseudomonadati</taxon>
        <taxon>Pseudomonadota</taxon>
        <taxon>Gammaproteobacteria</taxon>
        <taxon>Lysobacterales</taxon>
        <taxon>Rhodanobacteraceae</taxon>
        <taxon>Rhodanobacter</taxon>
    </lineage>
</organism>
<sequence length="261" mass="27810">MAVHDKSARTSERRGAAPGKASPPTLTGLGPEQVAFLGESAVENVFVQVLCWPTISAAWATLSEAHAAMRSVRGGLSMASAVAGTSWVQDVAPQLSRPLQRELGAAESTLATLIGRLPVRFAIAVVEHEVSQRQGSDAVRYRSLFSGCLTAYDTYLKASSQRAVRVMIAPDQGDAKNDLRSAVYGDMLPHMDGADRLGALELAFWPQGAPPLPMEVTQLAAAAVSRHLREPTLANPLFEVVRAQLAPPSHFHGLGGRTGRR</sequence>
<gene>
    <name evidence="2" type="ORF">ACFPPA_08600</name>
</gene>
<evidence type="ECO:0000256" key="1">
    <source>
        <dbReference type="SAM" id="MobiDB-lite"/>
    </source>
</evidence>
<proteinExistence type="predicted"/>